<feature type="domain" description="Penicillin-binding protein transpeptidase" evidence="19">
    <location>
        <begin position="431"/>
        <end position="665"/>
    </location>
</feature>
<dbReference type="InterPro" id="IPR023346">
    <property type="entry name" value="Lysozyme-like_dom_sf"/>
</dbReference>
<dbReference type="SUPFAM" id="SSF53955">
    <property type="entry name" value="Lysozyme-like"/>
    <property type="match status" value="1"/>
</dbReference>
<organism evidence="21 22">
    <name type="scientific">Cellulophaga baltica</name>
    <dbReference type="NCBI Taxonomy" id="76594"/>
    <lineage>
        <taxon>Bacteria</taxon>
        <taxon>Pseudomonadati</taxon>
        <taxon>Bacteroidota</taxon>
        <taxon>Flavobacteriia</taxon>
        <taxon>Flavobacteriales</taxon>
        <taxon>Flavobacteriaceae</taxon>
        <taxon>Cellulophaga</taxon>
    </lineage>
</organism>
<comment type="similarity">
    <text evidence="3">In the C-terminal section; belongs to the transpeptidase family.</text>
</comment>
<dbReference type="eggNOG" id="COG5009">
    <property type="taxonomic scope" value="Bacteria"/>
</dbReference>
<evidence type="ECO:0000313" key="22">
    <source>
        <dbReference type="Proteomes" id="UP000182114"/>
    </source>
</evidence>
<evidence type="ECO:0000259" key="19">
    <source>
        <dbReference type="Pfam" id="PF00905"/>
    </source>
</evidence>
<evidence type="ECO:0000256" key="13">
    <source>
        <dbReference type="ARBA" id="ARBA00023136"/>
    </source>
</evidence>
<dbReference type="InterPro" id="IPR001460">
    <property type="entry name" value="PCN-bd_Tpept"/>
</dbReference>
<keyword evidence="22" id="KW-1185">Reference proteome</keyword>
<keyword evidence="10" id="KW-0378">Hydrolase</keyword>
<keyword evidence="9" id="KW-0808">Transferase</keyword>
<feature type="transmembrane region" description="Helical" evidence="18">
    <location>
        <begin position="30"/>
        <end position="52"/>
    </location>
</feature>
<comment type="similarity">
    <text evidence="4">In the N-terminal section; belongs to the glycosyltransferase 51 family.</text>
</comment>
<dbReference type="SUPFAM" id="SSF56601">
    <property type="entry name" value="beta-lactamase/transpeptidase-like"/>
    <property type="match status" value="1"/>
</dbReference>
<comment type="catalytic activity">
    <reaction evidence="17">
        <text>[GlcNAc-(1-&gt;4)-Mur2Ac(oyl-L-Ala-gamma-D-Glu-L-Lys-D-Ala-D-Ala)](n)-di-trans,octa-cis-undecaprenyl diphosphate + beta-D-GlcNAc-(1-&gt;4)-Mur2Ac(oyl-L-Ala-gamma-D-Glu-L-Lys-D-Ala-D-Ala)-di-trans,octa-cis-undecaprenyl diphosphate = [GlcNAc-(1-&gt;4)-Mur2Ac(oyl-L-Ala-gamma-D-Glu-L-Lys-D-Ala-D-Ala)](n+1)-di-trans,octa-cis-undecaprenyl diphosphate + di-trans,octa-cis-undecaprenyl diphosphate + H(+)</text>
        <dbReference type="Rhea" id="RHEA:23708"/>
        <dbReference type="Rhea" id="RHEA-COMP:9602"/>
        <dbReference type="Rhea" id="RHEA-COMP:9603"/>
        <dbReference type="ChEBI" id="CHEBI:15378"/>
        <dbReference type="ChEBI" id="CHEBI:58405"/>
        <dbReference type="ChEBI" id="CHEBI:60033"/>
        <dbReference type="ChEBI" id="CHEBI:78435"/>
        <dbReference type="EC" id="2.4.99.28"/>
    </reaction>
</comment>
<evidence type="ECO:0000256" key="4">
    <source>
        <dbReference type="ARBA" id="ARBA00007739"/>
    </source>
</evidence>
<dbReference type="InterPro" id="IPR036950">
    <property type="entry name" value="PBP_transglycosylase"/>
</dbReference>
<evidence type="ECO:0000256" key="11">
    <source>
        <dbReference type="ARBA" id="ARBA00022960"/>
    </source>
</evidence>
<evidence type="ECO:0000256" key="2">
    <source>
        <dbReference type="ARBA" id="ARBA00004752"/>
    </source>
</evidence>
<dbReference type="PANTHER" id="PTHR32282">
    <property type="entry name" value="BINDING PROTEIN TRANSPEPTIDASE, PUTATIVE-RELATED"/>
    <property type="match status" value="1"/>
</dbReference>
<keyword evidence="15" id="KW-0961">Cell wall biogenesis/degradation</keyword>
<evidence type="ECO:0000256" key="7">
    <source>
        <dbReference type="ARBA" id="ARBA00022670"/>
    </source>
</evidence>
<dbReference type="GO" id="GO:0008955">
    <property type="term" value="F:peptidoglycan glycosyltransferase activity"/>
    <property type="evidence" value="ECO:0007669"/>
    <property type="project" value="UniProtKB-EC"/>
</dbReference>
<keyword evidence="11" id="KW-0133">Cell shape</keyword>
<dbReference type="RefSeq" id="WP_074537049.1">
    <property type="nucleotide sequence ID" value="NZ_FNBD01000001.1"/>
</dbReference>
<evidence type="ECO:0000256" key="16">
    <source>
        <dbReference type="ARBA" id="ARBA00034000"/>
    </source>
</evidence>
<evidence type="ECO:0000256" key="15">
    <source>
        <dbReference type="ARBA" id="ARBA00023316"/>
    </source>
</evidence>
<proteinExistence type="inferred from homology"/>
<feature type="domain" description="Glycosyl transferase family 51" evidence="20">
    <location>
        <begin position="86"/>
        <end position="256"/>
    </location>
</feature>
<comment type="pathway">
    <text evidence="2">Cell wall biogenesis; peptidoglycan biosynthesis.</text>
</comment>
<evidence type="ECO:0000256" key="3">
    <source>
        <dbReference type="ARBA" id="ARBA00007090"/>
    </source>
</evidence>
<evidence type="ECO:0000256" key="8">
    <source>
        <dbReference type="ARBA" id="ARBA00022676"/>
    </source>
</evidence>
<dbReference type="Proteomes" id="UP000182114">
    <property type="component" value="Unassembled WGS sequence"/>
</dbReference>
<keyword evidence="18" id="KW-0812">Transmembrane</keyword>
<dbReference type="FunFam" id="1.10.3810.10:FF:000001">
    <property type="entry name" value="Penicillin-binding protein 1A"/>
    <property type="match status" value="1"/>
</dbReference>
<keyword evidence="13 18" id="KW-0472">Membrane</keyword>
<keyword evidence="5" id="KW-1003">Cell membrane</keyword>
<dbReference type="GO" id="GO:0008658">
    <property type="term" value="F:penicillin binding"/>
    <property type="evidence" value="ECO:0007669"/>
    <property type="project" value="InterPro"/>
</dbReference>
<comment type="catalytic activity">
    <reaction evidence="16">
        <text>Preferential cleavage: (Ac)2-L-Lys-D-Ala-|-D-Ala. Also transpeptidation of peptidyl-alanyl moieties that are N-acyl substituents of D-alanine.</text>
        <dbReference type="EC" id="3.4.16.4"/>
    </reaction>
</comment>
<evidence type="ECO:0000256" key="12">
    <source>
        <dbReference type="ARBA" id="ARBA00022984"/>
    </source>
</evidence>
<evidence type="ECO:0000313" key="21">
    <source>
        <dbReference type="EMBL" id="SDE41076.1"/>
    </source>
</evidence>
<comment type="subcellular location">
    <subcellularLocation>
        <location evidence="1">Cell membrane</location>
    </subcellularLocation>
</comment>
<dbReference type="Gene3D" id="3.40.710.10">
    <property type="entry name" value="DD-peptidase/beta-lactamase superfamily"/>
    <property type="match status" value="1"/>
</dbReference>
<dbReference type="GO" id="GO:0071555">
    <property type="term" value="P:cell wall organization"/>
    <property type="evidence" value="ECO:0007669"/>
    <property type="project" value="UniProtKB-KW"/>
</dbReference>
<evidence type="ECO:0000256" key="17">
    <source>
        <dbReference type="ARBA" id="ARBA00049902"/>
    </source>
</evidence>
<evidence type="ECO:0000256" key="10">
    <source>
        <dbReference type="ARBA" id="ARBA00022801"/>
    </source>
</evidence>
<dbReference type="InterPro" id="IPR012338">
    <property type="entry name" value="Beta-lactam/transpept-like"/>
</dbReference>
<name>A0A1G7CQZ5_9FLAO</name>
<evidence type="ECO:0000256" key="14">
    <source>
        <dbReference type="ARBA" id="ARBA00023268"/>
    </source>
</evidence>
<dbReference type="InterPro" id="IPR001264">
    <property type="entry name" value="Glyco_trans_51"/>
</dbReference>
<keyword evidence="18" id="KW-1133">Transmembrane helix</keyword>
<evidence type="ECO:0000259" key="20">
    <source>
        <dbReference type="Pfam" id="PF00912"/>
    </source>
</evidence>
<evidence type="ECO:0000256" key="5">
    <source>
        <dbReference type="ARBA" id="ARBA00022475"/>
    </source>
</evidence>
<dbReference type="GO" id="GO:0009252">
    <property type="term" value="P:peptidoglycan biosynthetic process"/>
    <property type="evidence" value="ECO:0007669"/>
    <property type="project" value="UniProtKB-KW"/>
</dbReference>
<protein>
    <submittedName>
        <fullName evidence="21">Penicillin-binding protein 1A</fullName>
    </submittedName>
</protein>
<evidence type="ECO:0000256" key="9">
    <source>
        <dbReference type="ARBA" id="ARBA00022679"/>
    </source>
</evidence>
<dbReference type="PANTHER" id="PTHR32282:SF11">
    <property type="entry name" value="PENICILLIN-BINDING PROTEIN 1B"/>
    <property type="match status" value="1"/>
</dbReference>
<gene>
    <name evidence="21" type="ORF">SAMN04487992_10153</name>
</gene>
<dbReference type="Pfam" id="PF00912">
    <property type="entry name" value="Transgly"/>
    <property type="match status" value="1"/>
</dbReference>
<evidence type="ECO:0000256" key="1">
    <source>
        <dbReference type="ARBA" id="ARBA00004236"/>
    </source>
</evidence>
<dbReference type="EMBL" id="FNBD01000001">
    <property type="protein sequence ID" value="SDE41076.1"/>
    <property type="molecule type" value="Genomic_DNA"/>
</dbReference>
<dbReference type="GO" id="GO:0005886">
    <property type="term" value="C:plasma membrane"/>
    <property type="evidence" value="ECO:0007669"/>
    <property type="project" value="UniProtKB-SubCell"/>
</dbReference>
<evidence type="ECO:0000256" key="6">
    <source>
        <dbReference type="ARBA" id="ARBA00022645"/>
    </source>
</evidence>
<dbReference type="Gene3D" id="1.10.3810.10">
    <property type="entry name" value="Biosynthetic peptidoglycan transglycosylase-like"/>
    <property type="match status" value="1"/>
</dbReference>
<keyword evidence="14" id="KW-0511">Multifunctional enzyme</keyword>
<dbReference type="AlphaFoldDB" id="A0A1G7CQZ5"/>
<dbReference type="InterPro" id="IPR050396">
    <property type="entry name" value="Glycosyltr_51/Transpeptidase"/>
</dbReference>
<dbReference type="GO" id="GO:0009002">
    <property type="term" value="F:serine-type D-Ala-D-Ala carboxypeptidase activity"/>
    <property type="evidence" value="ECO:0007669"/>
    <property type="project" value="UniProtKB-EC"/>
</dbReference>
<reference evidence="22" key="1">
    <citation type="submission" date="2016-10" db="EMBL/GenBank/DDBJ databases">
        <authorList>
            <person name="Varghese N."/>
            <person name="Submissions S."/>
        </authorList>
    </citation>
    <scope>NUCLEOTIDE SEQUENCE [LARGE SCALE GENOMIC DNA]</scope>
    <source>
        <strain evidence="22">DSM 24729</strain>
    </source>
</reference>
<dbReference type="Pfam" id="PF00905">
    <property type="entry name" value="Transpeptidase"/>
    <property type="match status" value="1"/>
</dbReference>
<keyword evidence="6" id="KW-0121">Carboxypeptidase</keyword>
<sequence>MEKITTLKNTIVTKAKTVFKFARKHPFKSFFYLIGLGFLFGLVFLLLVYFGAFGKLPTKEYLRQLENPVTSTIYASNNEPIGYYFLQNRSNADSTQISKHLKEALVATEDSRFYTHGGIDYKSYGRVFVKSIVLGQNAGGGSTVTQQVAKNIFGRQKQFFLSTPINKIRELFIARRLESIYSKDEILLLYFNTVSFGENIYGIEKAAYRFFNKPPEKLSLEECATLVGVLKAPSYYNPRINPERATNRRNVVLSQMAKYGYITEAEKEAAKKPLVLDYQLPKKTSSFSSYFKDVVAEEFAAWAAENPAEDGHIYDLEADGLSVYTTLNTSIQEYAEKALNRQIESLQKLMDQYWDTATIEGGKEALLQQITAETKEVKRLKAEGKSEEEISSFITKKKKRNYWEVGKGYEEKMMSLEDSIAKSINRLHASLFVMSSTSGRIMGYVGGIDYGFSQTDNIRTPRQVGSTFKPITYLAALESGQDVCSYYNNNLVTYAEYEDWQPRNASGGYGGSYSMHGALANSVNTVSVNIQLKAGVNRVIEQAKKMGIETRLPEVPSIVLGTADISLLEMVTAYASISNGGNRIKPYAIERIINEEGVVIYEAKPMYQERVAGYTHVKQLQKMMEGVVQHGTGLRLTGYGIPYNLIGKTGTTQNNGDGWFIGASPELVIGAWVGTYDKRVQFSTTRMGSGSNTALPMVASVFRDLSTWKRPILTNFKYDFDHFPCPPYLEMNAKEAFEFAKADTLYLQNLRIQDSLKILSQLPVPIDSLQGIVPAAIKTDSTALDSIATTLLDILK</sequence>
<keyword evidence="8" id="KW-0328">Glycosyltransferase</keyword>
<dbReference type="GO" id="GO:0008360">
    <property type="term" value="P:regulation of cell shape"/>
    <property type="evidence" value="ECO:0007669"/>
    <property type="project" value="UniProtKB-KW"/>
</dbReference>
<accession>A0A1G7CQZ5</accession>
<dbReference type="GO" id="GO:0006508">
    <property type="term" value="P:proteolysis"/>
    <property type="evidence" value="ECO:0007669"/>
    <property type="project" value="UniProtKB-KW"/>
</dbReference>
<keyword evidence="7" id="KW-0645">Protease</keyword>
<evidence type="ECO:0000256" key="18">
    <source>
        <dbReference type="SAM" id="Phobius"/>
    </source>
</evidence>
<keyword evidence="12" id="KW-0573">Peptidoglycan synthesis</keyword>
<dbReference type="GO" id="GO:0030288">
    <property type="term" value="C:outer membrane-bounded periplasmic space"/>
    <property type="evidence" value="ECO:0007669"/>
    <property type="project" value="TreeGrafter"/>
</dbReference>